<evidence type="ECO:0000313" key="4">
    <source>
        <dbReference type="Proteomes" id="UP000827892"/>
    </source>
</evidence>
<dbReference type="Proteomes" id="UP000827892">
    <property type="component" value="Chromosome V"/>
</dbReference>
<dbReference type="EMBL" id="CP090895">
    <property type="protein sequence ID" value="ULT91379.1"/>
    <property type="molecule type" value="Genomic_DNA"/>
</dbReference>
<dbReference type="InterPro" id="IPR052664">
    <property type="entry name" value="BTB-MATH_domain_protein"/>
</dbReference>
<dbReference type="PANTHER" id="PTHR22743">
    <property type="entry name" value="MEPRIN/TRAF-LIKE MATH FAMILY-C.ELEGANS"/>
    <property type="match status" value="1"/>
</dbReference>
<sequence length="398" mass="45915">MDTGDDVDAQQKEIRAMKRKFDEMSEKLQSVEESFSKISKNETSAISKQAPIEKSINSNVTSNQEKMAAESGKRFVVKEVFTDIAEFEEKQTNCSEDEEHFNMKWCIKLDRDGNNLGLFIYCTPIDYDKNWSIQTEILFKFVGSNGKVLVKTKEYCFDEKGETGFSDFMNWEDMEKEYLVDGNLTAEIHVQIIESTGLGKEKIRTFDESNKDCSDVVLAVRDTKFYVLKKFLAVQSSFFKSLLLGNFSESLESEVRLTGIDPHDFHYFLEVLYGESAIDDSTVEGVFLLADMYDAPTVIRRCEEFLMEKSKKPLKKKVHMANRNHLENYVKFAIQSSESQKKFEKKFVLKHVFKNVATLGDEDEAESEKEEHFGRFWHMSLGRGGDYLGFFIDCPCDD</sequence>
<dbReference type="PROSITE" id="PS50097">
    <property type="entry name" value="BTB"/>
    <property type="match status" value="1"/>
</dbReference>
<dbReference type="SUPFAM" id="SSF54695">
    <property type="entry name" value="POZ domain"/>
    <property type="match status" value="1"/>
</dbReference>
<dbReference type="Gene3D" id="3.30.710.10">
    <property type="entry name" value="Potassium Channel Kv1.1, Chain A"/>
    <property type="match status" value="1"/>
</dbReference>
<name>A0AAE9A3J6_CAEBR</name>
<organism evidence="3 4">
    <name type="scientific">Caenorhabditis briggsae</name>
    <dbReference type="NCBI Taxonomy" id="6238"/>
    <lineage>
        <taxon>Eukaryota</taxon>
        <taxon>Metazoa</taxon>
        <taxon>Ecdysozoa</taxon>
        <taxon>Nematoda</taxon>
        <taxon>Chromadorea</taxon>
        <taxon>Rhabditida</taxon>
        <taxon>Rhabditina</taxon>
        <taxon>Rhabditomorpha</taxon>
        <taxon>Rhabditoidea</taxon>
        <taxon>Rhabditidae</taxon>
        <taxon>Peloderinae</taxon>
        <taxon>Caenorhabditis</taxon>
    </lineage>
</organism>
<dbReference type="CDD" id="cd00121">
    <property type="entry name" value="MATH"/>
    <property type="match status" value="1"/>
</dbReference>
<dbReference type="InterPro" id="IPR011333">
    <property type="entry name" value="SKP1/BTB/POZ_sf"/>
</dbReference>
<accession>A0AAE9A3J6</accession>
<proteinExistence type="predicted"/>
<feature type="domain" description="BTB" evidence="2">
    <location>
        <begin position="214"/>
        <end position="273"/>
    </location>
</feature>
<evidence type="ECO:0000259" key="2">
    <source>
        <dbReference type="PROSITE" id="PS50097"/>
    </source>
</evidence>
<dbReference type="Pfam" id="PF00651">
    <property type="entry name" value="BTB"/>
    <property type="match status" value="1"/>
</dbReference>
<dbReference type="InterPro" id="IPR000210">
    <property type="entry name" value="BTB/POZ_dom"/>
</dbReference>
<dbReference type="PANTHER" id="PTHR22743:SF165">
    <property type="entry name" value="BTB AND MATH DOMAIN CONTAINING-RELATED"/>
    <property type="match status" value="1"/>
</dbReference>
<dbReference type="Pfam" id="PF00917">
    <property type="entry name" value="MATH"/>
    <property type="match status" value="2"/>
</dbReference>
<dbReference type="InterPro" id="IPR002083">
    <property type="entry name" value="MATH/TRAF_dom"/>
</dbReference>
<reference evidence="3 4" key="1">
    <citation type="submission" date="2022-02" db="EMBL/GenBank/DDBJ databases">
        <title>Chromosome-level reference genomes for two strains of Caenorhabditis briggsae: an improved platform for comparative genomics.</title>
        <authorList>
            <person name="Stevens L."/>
            <person name="Andersen E.C."/>
        </authorList>
    </citation>
    <scope>NUCLEOTIDE SEQUENCE [LARGE SCALE GENOMIC DNA]</scope>
    <source>
        <strain evidence="3">QX1410_ONT</strain>
        <tissue evidence="3">Whole-organism</tissue>
    </source>
</reference>
<keyword evidence="1" id="KW-0175">Coiled coil</keyword>
<dbReference type="SUPFAM" id="SSF49599">
    <property type="entry name" value="TRAF domain-like"/>
    <property type="match status" value="1"/>
</dbReference>
<feature type="coiled-coil region" evidence="1">
    <location>
        <begin position="7"/>
        <end position="34"/>
    </location>
</feature>
<dbReference type="SMART" id="SM00061">
    <property type="entry name" value="MATH"/>
    <property type="match status" value="1"/>
</dbReference>
<dbReference type="InterPro" id="IPR008974">
    <property type="entry name" value="TRAF-like"/>
</dbReference>
<gene>
    <name evidence="3" type="ORF">L3Y34_009169</name>
</gene>
<dbReference type="AlphaFoldDB" id="A0AAE9A3J6"/>
<dbReference type="Gene3D" id="2.60.210.10">
    <property type="entry name" value="Apoptosis, Tumor Necrosis Factor Receptor Associated Protein 2, Chain A"/>
    <property type="match status" value="1"/>
</dbReference>
<evidence type="ECO:0000313" key="3">
    <source>
        <dbReference type="EMBL" id="ULT91379.1"/>
    </source>
</evidence>
<dbReference type="SMART" id="SM00225">
    <property type="entry name" value="BTB"/>
    <property type="match status" value="1"/>
</dbReference>
<protein>
    <recommendedName>
        <fullName evidence="2">BTB domain-containing protein</fullName>
    </recommendedName>
</protein>
<evidence type="ECO:0000256" key="1">
    <source>
        <dbReference type="SAM" id="Coils"/>
    </source>
</evidence>